<dbReference type="SUPFAM" id="SSF48371">
    <property type="entry name" value="ARM repeat"/>
    <property type="match status" value="1"/>
</dbReference>
<dbReference type="InterPro" id="IPR016024">
    <property type="entry name" value="ARM-type_fold"/>
</dbReference>
<reference evidence="2 3" key="1">
    <citation type="submission" date="2019-02" db="EMBL/GenBank/DDBJ databases">
        <title>Deep-cultivation of Planctomycetes and their phenomic and genomic characterization uncovers novel biology.</title>
        <authorList>
            <person name="Wiegand S."/>
            <person name="Jogler M."/>
            <person name="Boedeker C."/>
            <person name="Pinto D."/>
            <person name="Vollmers J."/>
            <person name="Rivas-Marin E."/>
            <person name="Kohn T."/>
            <person name="Peeters S.H."/>
            <person name="Heuer A."/>
            <person name="Rast P."/>
            <person name="Oberbeckmann S."/>
            <person name="Bunk B."/>
            <person name="Jeske O."/>
            <person name="Meyerdierks A."/>
            <person name="Storesund J.E."/>
            <person name="Kallscheuer N."/>
            <person name="Luecker S."/>
            <person name="Lage O.M."/>
            <person name="Pohl T."/>
            <person name="Merkel B.J."/>
            <person name="Hornburger P."/>
            <person name="Mueller R.-W."/>
            <person name="Bruemmer F."/>
            <person name="Labrenz M."/>
            <person name="Spormann A.M."/>
            <person name="Op den Camp H."/>
            <person name="Overmann J."/>
            <person name="Amann R."/>
            <person name="Jetten M.S.M."/>
            <person name="Mascher T."/>
            <person name="Medema M.H."/>
            <person name="Devos D.P."/>
            <person name="Kaster A.-K."/>
            <person name="Ovreas L."/>
            <person name="Rohde M."/>
            <person name="Galperin M.Y."/>
            <person name="Jogler C."/>
        </authorList>
    </citation>
    <scope>NUCLEOTIDE SEQUENCE [LARGE SCALE GENOMIC DNA]</scope>
    <source>
        <strain evidence="2 3">SV_7m_r</strain>
    </source>
</reference>
<dbReference type="InterPro" id="IPR011042">
    <property type="entry name" value="6-blade_b-propeller_TolB-like"/>
</dbReference>
<evidence type="ECO:0000313" key="2">
    <source>
        <dbReference type="EMBL" id="QDT61024.1"/>
    </source>
</evidence>
<dbReference type="OrthoDB" id="225269at2"/>
<proteinExistence type="predicted"/>
<dbReference type="AlphaFoldDB" id="A0A517SY05"/>
<dbReference type="Pfam" id="PF23500">
    <property type="entry name" value="DUF7133"/>
    <property type="match status" value="1"/>
</dbReference>
<dbReference type="NCBIfam" id="TIGR02604">
    <property type="entry name" value="Piru_Ver_Nterm"/>
    <property type="match status" value="1"/>
</dbReference>
<organism evidence="2 3">
    <name type="scientific">Stieleria bergensis</name>
    <dbReference type="NCBI Taxonomy" id="2528025"/>
    <lineage>
        <taxon>Bacteria</taxon>
        <taxon>Pseudomonadati</taxon>
        <taxon>Planctomycetota</taxon>
        <taxon>Planctomycetia</taxon>
        <taxon>Pirellulales</taxon>
        <taxon>Pirellulaceae</taxon>
        <taxon>Stieleria</taxon>
    </lineage>
</organism>
<sequence>MSWKVNPAVCHPSRNDAVPSTAISLTMNHRLLAIVAVCLLAVTCSGIAEAQNTLPKKQHRTSDAPFLSPPQAVKAMSIPSGFEVSVFAAEPDIAEPIAFTFDDRGRIWVVENMNYRTRRAHTDDPVTRIVILEDTDSDGVFDNKKTFADNLTFTSGIAIGFGGVFVGSPPNFSFIPDADQDDRPDGPPVVLLDGWGINDRHETLNSFIWGPDGWLYGCHGVFTQSRVGKPGESAERRQYIDGGIWRYHPVTQKYEVFARGLSNPWGFDFDDHGQGFATCCVIPHLFHIVQGGVFTKQSRPHINPYIYDDIKTIRDHTHLSAHGGARFYLADAFPKEYQGRLFMCNIHEHAVLTDVMVPSGSGFIGKHGDDFLPTNDLAWVGFSVEIGPEGGVYLLDWHDTDVCGNAINFPNSGRIYRVMPKGSKPIQRPNLRQLSDLELVEMQWHANDWYVRQARTLLQHRAFTKSLKADAVRQKLIAMFDQAADSAQRLRALWAMHVTQTIDQQGLIDLLDHEDPYVRAWSIQLLGEATQVDSFFLVDVEQATTQLPDSLLARFKQLAANDPSPVVRLYLASLLGRLPFDQRWPILEALVQHRDDLQDHNLARMYWFALEPMVPTHPARSLKLAVEGKLPNLQQHVARRLATGGMISSGGMDWPKVVKRFADGFSVNHVGEGGVVGHDVFRNLPAMQTHPKDRKLPCRIQKNLNIPANRTTTLKLKVSHHPHGDWQLRVLADGKVLADQIVSSKTVGDDEWLDVDVDLSPFAGKAIRLVIENRANDWMNEWAYWNKIQLVSE</sequence>
<dbReference type="RefSeq" id="WP_145274578.1">
    <property type="nucleotide sequence ID" value="NZ_CP036272.1"/>
</dbReference>
<dbReference type="Gene3D" id="2.120.10.30">
    <property type="entry name" value="TolB, C-terminal domain"/>
    <property type="match status" value="1"/>
</dbReference>
<dbReference type="InterPro" id="IPR011989">
    <property type="entry name" value="ARM-like"/>
</dbReference>
<keyword evidence="3" id="KW-1185">Reference proteome</keyword>
<dbReference type="SUPFAM" id="SSF50952">
    <property type="entry name" value="Soluble quinoprotein glucose dehydrogenase"/>
    <property type="match status" value="1"/>
</dbReference>
<evidence type="ECO:0000259" key="1">
    <source>
        <dbReference type="Pfam" id="PF23500"/>
    </source>
</evidence>
<name>A0A517SY05_9BACT</name>
<dbReference type="InterPro" id="IPR011041">
    <property type="entry name" value="Quinoprot_gluc/sorb_DH_b-prop"/>
</dbReference>
<evidence type="ECO:0000313" key="3">
    <source>
        <dbReference type="Proteomes" id="UP000315003"/>
    </source>
</evidence>
<feature type="domain" description="DUF7133" evidence="1">
    <location>
        <begin position="68"/>
        <end position="420"/>
    </location>
</feature>
<dbReference type="InterPro" id="IPR055557">
    <property type="entry name" value="DUF7133"/>
</dbReference>
<protein>
    <recommendedName>
        <fullName evidence="1">DUF7133 domain-containing protein</fullName>
    </recommendedName>
</protein>
<dbReference type="InterPro" id="IPR013428">
    <property type="entry name" value="Membrane-bound_put_N"/>
</dbReference>
<dbReference type="PANTHER" id="PTHR33546:SF1">
    <property type="entry name" value="LARGE, MULTIFUNCTIONAL SECRETED PROTEIN"/>
    <property type="match status" value="1"/>
</dbReference>
<gene>
    <name evidence="2" type="ORF">SV7mr_35540</name>
</gene>
<accession>A0A517SY05</accession>
<dbReference type="PANTHER" id="PTHR33546">
    <property type="entry name" value="LARGE, MULTIFUNCTIONAL SECRETED PROTEIN-RELATED"/>
    <property type="match status" value="1"/>
</dbReference>
<dbReference type="EMBL" id="CP036272">
    <property type="protein sequence ID" value="QDT61024.1"/>
    <property type="molecule type" value="Genomic_DNA"/>
</dbReference>
<dbReference type="Gene3D" id="1.25.10.10">
    <property type="entry name" value="Leucine-rich Repeat Variant"/>
    <property type="match status" value="1"/>
</dbReference>
<dbReference type="Proteomes" id="UP000315003">
    <property type="component" value="Chromosome"/>
</dbReference>